<dbReference type="InterPro" id="IPR019734">
    <property type="entry name" value="TPR_rpt"/>
</dbReference>
<protein>
    <recommendedName>
        <fullName evidence="4">Peptidase C14 caspase domain-containing protein</fullName>
    </recommendedName>
</protein>
<dbReference type="OrthoDB" id="5986190at2759"/>
<dbReference type="InterPro" id="IPR006597">
    <property type="entry name" value="Sel1-like"/>
</dbReference>
<keyword evidence="1" id="KW-0677">Repeat</keyword>
<dbReference type="Proteomes" id="UP000023152">
    <property type="component" value="Unassembled WGS sequence"/>
</dbReference>
<keyword evidence="6" id="KW-1185">Reference proteome</keyword>
<reference evidence="5 6" key="1">
    <citation type="journal article" date="2013" name="Curr. Biol.">
        <title>The Genome of the Foraminiferan Reticulomyxa filosa.</title>
        <authorList>
            <person name="Glockner G."/>
            <person name="Hulsmann N."/>
            <person name="Schleicher M."/>
            <person name="Noegel A.A."/>
            <person name="Eichinger L."/>
            <person name="Gallinger C."/>
            <person name="Pawlowski J."/>
            <person name="Sierra R."/>
            <person name="Euteneuer U."/>
            <person name="Pillet L."/>
            <person name="Moustafa A."/>
            <person name="Platzer M."/>
            <person name="Groth M."/>
            <person name="Szafranski K."/>
            <person name="Schliwa M."/>
        </authorList>
    </citation>
    <scope>NUCLEOTIDE SEQUENCE [LARGE SCALE GENOMIC DNA]</scope>
</reference>
<sequence length="933" mass="109512">MENTLHLKASLWVEKKKLEVTLTSLTFEALRKELKEVLSTQKQNDLKYPIPDFKIYDKNNKIILNDDQVQRVFESQPVYLTVHFIHNENEEKYPEQKEEEEEDDDNNDDIYKISNPLVLLTGASKYERWNNLPGVKIDLINLRNLFEKNYGYNVYSTYDSNKFGTEILTLRMLNSFLSKHNNNNNNKNNDYNALIFVWCGHGNIINNENVLITSDDNKYKNLKTIQDLFTYQTKSFINKPKIFIINSSQENIPIQTLFYKQSNTFIIFYKSTSIDKGNYFIQLFCDIMIQNISFSKSFQYIFNFISKSIYKYINNPQFIQSISTFHQHIFFYHKNTFQNEIVIDSKDEIIKESDEIKKEIIESDETKNEITEFDENKEWTKANIIAHNMVNEMMDKKQKELLLFWEDVPFSMMINSNQFMKNKIIISPYFIYSFHSKNIIFDDIIIDGCVYAVDCVINGIGNCRITQHLIHTKKSIINFPFVSLIPIGPGPIDANNFKQLGINSFDKSSYDESITLFRFALCIRLQTLGDSHIDVADSCELLGNSYYMKGDQDKALKCHENALKIRLGKLESNHIHVAHSYNNLGSVYEKKGEYDKAIEYYEKSLKIFLDKLGSDHIHVASSYINLGNVYFSKGEYNNAIEYHEKSLKIYLDKLGSDHIDITNSYNNLGVIYEKKGEYDKAIEYHKKALKIRLDKLGSNHENVALSLSNFGNAYFEKGEYEKSIEYYEKALKIRLNKFGENHPFVAELYNVLGLVYMNMKDEINKSKEYGDKALEIFMKHENKGFDLHIAKCYEIVGLVLKKKGEYEKAMEYFEKSLKIRLKKVNEDHPDVCWCYHYLANCLKHKKQLDNAIEYGEKCLHFRLKKLGSNHPHVGQSYFLLGNIFFEMENRIEANKCYEKALVIFIQHFGQSHHKTQNVMSKLKLLIFFQKLKY</sequence>
<evidence type="ECO:0000256" key="1">
    <source>
        <dbReference type="ARBA" id="ARBA00022737"/>
    </source>
</evidence>
<proteinExistence type="predicted"/>
<name>X6MIV1_RETFI</name>
<feature type="repeat" description="TPR" evidence="3">
    <location>
        <begin position="620"/>
        <end position="653"/>
    </location>
</feature>
<dbReference type="AlphaFoldDB" id="X6MIV1"/>
<dbReference type="Gene3D" id="3.40.50.1460">
    <property type="match status" value="1"/>
</dbReference>
<keyword evidence="2 3" id="KW-0802">TPR repeat</keyword>
<evidence type="ECO:0000259" key="4">
    <source>
        <dbReference type="Pfam" id="PF00656"/>
    </source>
</evidence>
<dbReference type="PANTHER" id="PTHR45641">
    <property type="entry name" value="TETRATRICOPEPTIDE REPEAT PROTEIN (AFU_ORTHOLOGUE AFUA_6G03870)"/>
    <property type="match status" value="1"/>
</dbReference>
<gene>
    <name evidence="5" type="ORF">RFI_23453</name>
</gene>
<comment type="caution">
    <text evidence="5">The sequence shown here is derived from an EMBL/GenBank/DDBJ whole genome shotgun (WGS) entry which is preliminary data.</text>
</comment>
<accession>X6MIV1</accession>
<feature type="repeat" description="TPR" evidence="3">
    <location>
        <begin position="790"/>
        <end position="823"/>
    </location>
</feature>
<dbReference type="PANTHER" id="PTHR45641:SF1">
    <property type="entry name" value="AAA+ ATPASE DOMAIN-CONTAINING PROTEIN"/>
    <property type="match status" value="1"/>
</dbReference>
<evidence type="ECO:0000313" key="5">
    <source>
        <dbReference type="EMBL" id="ETO13913.1"/>
    </source>
</evidence>
<feature type="repeat" description="TPR" evidence="3">
    <location>
        <begin position="578"/>
        <end position="611"/>
    </location>
</feature>
<evidence type="ECO:0000256" key="2">
    <source>
        <dbReference type="ARBA" id="ARBA00022803"/>
    </source>
</evidence>
<dbReference type="GO" id="GO:0004197">
    <property type="term" value="F:cysteine-type endopeptidase activity"/>
    <property type="evidence" value="ECO:0007669"/>
    <property type="project" value="InterPro"/>
</dbReference>
<feature type="repeat" description="TPR" evidence="3">
    <location>
        <begin position="704"/>
        <end position="737"/>
    </location>
</feature>
<dbReference type="EMBL" id="ASPP01020326">
    <property type="protein sequence ID" value="ETO13913.1"/>
    <property type="molecule type" value="Genomic_DNA"/>
</dbReference>
<feature type="domain" description="Peptidase C14 caspase" evidence="4">
    <location>
        <begin position="118"/>
        <end position="317"/>
    </location>
</feature>
<evidence type="ECO:0000256" key="3">
    <source>
        <dbReference type="PROSITE-ProRule" id="PRU00339"/>
    </source>
</evidence>
<dbReference type="Pfam" id="PF13424">
    <property type="entry name" value="TPR_12"/>
    <property type="match status" value="4"/>
</dbReference>
<dbReference type="Pfam" id="PF00656">
    <property type="entry name" value="Peptidase_C14"/>
    <property type="match status" value="1"/>
</dbReference>
<dbReference type="GO" id="GO:0006508">
    <property type="term" value="P:proteolysis"/>
    <property type="evidence" value="ECO:0007669"/>
    <property type="project" value="InterPro"/>
</dbReference>
<dbReference type="SUPFAM" id="SSF48452">
    <property type="entry name" value="TPR-like"/>
    <property type="match status" value="3"/>
</dbReference>
<dbReference type="SMART" id="SM00028">
    <property type="entry name" value="TPR"/>
    <property type="match status" value="9"/>
</dbReference>
<dbReference type="InterPro" id="IPR011990">
    <property type="entry name" value="TPR-like_helical_dom_sf"/>
</dbReference>
<dbReference type="SUPFAM" id="SSF52129">
    <property type="entry name" value="Caspase-like"/>
    <property type="match status" value="1"/>
</dbReference>
<evidence type="ECO:0000313" key="6">
    <source>
        <dbReference type="Proteomes" id="UP000023152"/>
    </source>
</evidence>
<feature type="repeat" description="TPR" evidence="3">
    <location>
        <begin position="662"/>
        <end position="695"/>
    </location>
</feature>
<dbReference type="PROSITE" id="PS50005">
    <property type="entry name" value="TPR"/>
    <property type="match status" value="5"/>
</dbReference>
<dbReference type="PRINTS" id="PR00381">
    <property type="entry name" value="KINESINLIGHT"/>
</dbReference>
<dbReference type="Gene3D" id="1.25.40.10">
    <property type="entry name" value="Tetratricopeptide repeat domain"/>
    <property type="match status" value="3"/>
</dbReference>
<dbReference type="InterPro" id="IPR011600">
    <property type="entry name" value="Pept_C14_caspase"/>
</dbReference>
<dbReference type="Pfam" id="PF13181">
    <property type="entry name" value="TPR_8"/>
    <property type="match status" value="1"/>
</dbReference>
<dbReference type="SMART" id="SM00671">
    <property type="entry name" value="SEL1"/>
    <property type="match status" value="5"/>
</dbReference>
<organism evidence="5 6">
    <name type="scientific">Reticulomyxa filosa</name>
    <dbReference type="NCBI Taxonomy" id="46433"/>
    <lineage>
        <taxon>Eukaryota</taxon>
        <taxon>Sar</taxon>
        <taxon>Rhizaria</taxon>
        <taxon>Retaria</taxon>
        <taxon>Foraminifera</taxon>
        <taxon>Monothalamids</taxon>
        <taxon>Reticulomyxidae</taxon>
        <taxon>Reticulomyxa</taxon>
    </lineage>
</organism>
<dbReference type="PROSITE" id="PS50293">
    <property type="entry name" value="TPR_REGION"/>
    <property type="match status" value="5"/>
</dbReference>
<dbReference type="InterPro" id="IPR029030">
    <property type="entry name" value="Caspase-like_dom_sf"/>
</dbReference>